<sequence>MLLFAYFTL</sequence>
<protein>
    <submittedName>
        <fullName evidence="1">Uncharacterized protein</fullName>
    </submittedName>
</protein>
<dbReference type="EMBL" id="GGEC01092639">
    <property type="protein sequence ID" value="MBX73123.1"/>
    <property type="molecule type" value="Transcribed_RNA"/>
</dbReference>
<proteinExistence type="predicted"/>
<evidence type="ECO:0000313" key="1">
    <source>
        <dbReference type="EMBL" id="MBX73123.1"/>
    </source>
</evidence>
<organism evidence="1">
    <name type="scientific">Rhizophora mucronata</name>
    <name type="common">Asiatic mangrove</name>
    <dbReference type="NCBI Taxonomy" id="61149"/>
    <lineage>
        <taxon>Eukaryota</taxon>
        <taxon>Viridiplantae</taxon>
        <taxon>Streptophyta</taxon>
        <taxon>Embryophyta</taxon>
        <taxon>Tracheophyta</taxon>
        <taxon>Spermatophyta</taxon>
        <taxon>Magnoliopsida</taxon>
        <taxon>eudicotyledons</taxon>
        <taxon>Gunneridae</taxon>
        <taxon>Pentapetalae</taxon>
        <taxon>rosids</taxon>
        <taxon>fabids</taxon>
        <taxon>Malpighiales</taxon>
        <taxon>Rhizophoraceae</taxon>
        <taxon>Rhizophora</taxon>
    </lineage>
</organism>
<accession>A0A2P2R1J9</accession>
<name>A0A2P2R1J9_RHIMU</name>
<reference evidence="1" key="1">
    <citation type="submission" date="2018-02" db="EMBL/GenBank/DDBJ databases">
        <title>Rhizophora mucronata_Transcriptome.</title>
        <authorList>
            <person name="Meera S.P."/>
            <person name="Sreeshan A."/>
            <person name="Augustine A."/>
        </authorList>
    </citation>
    <scope>NUCLEOTIDE SEQUENCE</scope>
    <source>
        <tissue evidence="1">Leaf</tissue>
    </source>
</reference>